<dbReference type="Pfam" id="PF00989">
    <property type="entry name" value="PAS"/>
    <property type="match status" value="1"/>
</dbReference>
<dbReference type="GO" id="GO:0000155">
    <property type="term" value="F:phosphorelay sensor kinase activity"/>
    <property type="evidence" value="ECO:0007669"/>
    <property type="project" value="InterPro"/>
</dbReference>
<proteinExistence type="predicted"/>
<feature type="modified residue" description="4-aspartylphosphate" evidence="9">
    <location>
        <position position="705"/>
    </location>
</feature>
<dbReference type="GO" id="GO:0006355">
    <property type="term" value="P:regulation of DNA-templated transcription"/>
    <property type="evidence" value="ECO:0007669"/>
    <property type="project" value="InterPro"/>
</dbReference>
<evidence type="ECO:0000256" key="1">
    <source>
        <dbReference type="ARBA" id="ARBA00000085"/>
    </source>
</evidence>
<keyword evidence="16" id="KW-1185">Reference proteome</keyword>
<dbReference type="EC" id="2.7.13.3" evidence="2"/>
<evidence type="ECO:0000259" key="14">
    <source>
        <dbReference type="PROSITE" id="PS50113"/>
    </source>
</evidence>
<keyword evidence="5" id="KW-0547">Nucleotide-binding</keyword>
<feature type="domain" description="Response regulatory" evidence="12">
    <location>
        <begin position="655"/>
        <end position="770"/>
    </location>
</feature>
<evidence type="ECO:0000259" key="11">
    <source>
        <dbReference type="PROSITE" id="PS50109"/>
    </source>
</evidence>
<keyword evidence="4" id="KW-0808">Transferase</keyword>
<dbReference type="EMBL" id="FMZX01000037">
    <property type="protein sequence ID" value="SDE44010.1"/>
    <property type="molecule type" value="Genomic_DNA"/>
</dbReference>
<keyword evidence="3 9" id="KW-0597">Phosphoprotein</keyword>
<name>A0A1G7CZ04_9PROT</name>
<accession>A0A1G7CZ04</accession>
<evidence type="ECO:0000256" key="7">
    <source>
        <dbReference type="ARBA" id="ARBA00022840"/>
    </source>
</evidence>
<reference evidence="15 16" key="1">
    <citation type="submission" date="2016-10" db="EMBL/GenBank/DDBJ databases">
        <authorList>
            <person name="de Groot N.N."/>
        </authorList>
    </citation>
    <scope>NUCLEOTIDE SEQUENCE [LARGE SCALE GENOMIC DNA]</scope>
    <source>
        <strain evidence="15 16">CPCC 100156</strain>
    </source>
</reference>
<evidence type="ECO:0000256" key="8">
    <source>
        <dbReference type="ARBA" id="ARBA00023012"/>
    </source>
</evidence>
<organism evidence="15 16">
    <name type="scientific">Belnapia rosea</name>
    <dbReference type="NCBI Taxonomy" id="938405"/>
    <lineage>
        <taxon>Bacteria</taxon>
        <taxon>Pseudomonadati</taxon>
        <taxon>Pseudomonadota</taxon>
        <taxon>Alphaproteobacteria</taxon>
        <taxon>Acetobacterales</taxon>
        <taxon>Roseomonadaceae</taxon>
        <taxon>Belnapia</taxon>
    </lineage>
</organism>
<dbReference type="Pfam" id="PF08448">
    <property type="entry name" value="PAS_4"/>
    <property type="match status" value="1"/>
</dbReference>
<dbReference type="Pfam" id="PF00512">
    <property type="entry name" value="HisKA"/>
    <property type="match status" value="1"/>
</dbReference>
<dbReference type="InterPro" id="IPR036097">
    <property type="entry name" value="HisK_dim/P_sf"/>
</dbReference>
<evidence type="ECO:0000313" key="15">
    <source>
        <dbReference type="EMBL" id="SDE44010.1"/>
    </source>
</evidence>
<dbReference type="InterPro" id="IPR003594">
    <property type="entry name" value="HATPase_dom"/>
</dbReference>
<feature type="coiled-coil region" evidence="10">
    <location>
        <begin position="376"/>
        <end position="403"/>
    </location>
</feature>
<protein>
    <recommendedName>
        <fullName evidence="2">histidine kinase</fullName>
        <ecNumber evidence="2">2.7.13.3</ecNumber>
    </recommendedName>
</protein>
<dbReference type="InterPro" id="IPR001789">
    <property type="entry name" value="Sig_transdc_resp-reg_receiver"/>
</dbReference>
<dbReference type="SUPFAM" id="SSF55874">
    <property type="entry name" value="ATPase domain of HSP90 chaperone/DNA topoisomerase II/histidine kinase"/>
    <property type="match status" value="1"/>
</dbReference>
<dbReference type="Gene3D" id="1.10.287.130">
    <property type="match status" value="1"/>
</dbReference>
<evidence type="ECO:0000259" key="13">
    <source>
        <dbReference type="PROSITE" id="PS50112"/>
    </source>
</evidence>
<dbReference type="PROSITE" id="PS50109">
    <property type="entry name" value="HIS_KIN"/>
    <property type="match status" value="1"/>
</dbReference>
<dbReference type="SMART" id="SM00388">
    <property type="entry name" value="HisKA"/>
    <property type="match status" value="1"/>
</dbReference>
<feature type="domain" description="PAS" evidence="13">
    <location>
        <begin position="285"/>
        <end position="340"/>
    </location>
</feature>
<dbReference type="CDD" id="cd00130">
    <property type="entry name" value="PAS"/>
    <property type="match status" value="2"/>
</dbReference>
<evidence type="ECO:0000256" key="2">
    <source>
        <dbReference type="ARBA" id="ARBA00012438"/>
    </source>
</evidence>
<dbReference type="PROSITE" id="PS50110">
    <property type="entry name" value="RESPONSE_REGULATORY"/>
    <property type="match status" value="1"/>
</dbReference>
<evidence type="ECO:0000259" key="12">
    <source>
        <dbReference type="PROSITE" id="PS50110"/>
    </source>
</evidence>
<dbReference type="InterPro" id="IPR003661">
    <property type="entry name" value="HisK_dim/P_dom"/>
</dbReference>
<dbReference type="RefSeq" id="WP_090665182.1">
    <property type="nucleotide sequence ID" value="NZ_FMZX01000037.1"/>
</dbReference>
<dbReference type="PROSITE" id="PS50112">
    <property type="entry name" value="PAS"/>
    <property type="match status" value="2"/>
</dbReference>
<dbReference type="Proteomes" id="UP000198925">
    <property type="component" value="Unassembled WGS sequence"/>
</dbReference>
<keyword evidence="6" id="KW-0418">Kinase</keyword>
<dbReference type="PANTHER" id="PTHR43065">
    <property type="entry name" value="SENSOR HISTIDINE KINASE"/>
    <property type="match status" value="1"/>
</dbReference>
<comment type="catalytic activity">
    <reaction evidence="1">
        <text>ATP + protein L-histidine = ADP + protein N-phospho-L-histidine.</text>
        <dbReference type="EC" id="2.7.13.3"/>
    </reaction>
</comment>
<dbReference type="PROSITE" id="PS50113">
    <property type="entry name" value="PAC"/>
    <property type="match status" value="1"/>
</dbReference>
<sequence>MRRLESDLSAAIFDALNIGLALLDGDKRVIAWNSWLAVASGITAETATGRRLDAIFPNSGLRRLDLAISEALETGTARLLTHSLHPSLLPLRTPAGRSLVHNILVQPVCEKPASKCLVQVTDVTVAARRAEILRERQNARYASVVDSAPDAILTLDAAGLIQFANPAATREFGYASQELVGHHMGLLLEAEAWGKIWPAVLGGEPVHGPVEVVARRKDGSPSYLEISASRWTSDSRVFVTIILHDVNERRAVEEALRTLNQTLERRVAERTADRDRMWRLSTDVMIVAQLNGTINAINPAWTQLFGWDEAGLVGSSMIDFIHPEDRDQFQSILRDLSTGGAPKLFELRLQTHDHRSRRIEWSAVAADGLLQAVGRDVTAEREAEQALQKAEEALRQAQKMEAIGQLTGGIAHDFNNLLTGIIGSMHILKRRVTAGRYDDAERFMDAAVTSANRAAALTHRLLAFARRQPLDLKAVDANQMVQGMEELLRRTLGEQVELTTDLEPALWPAFTDAHQLENAILNLAINARDAMPDGGQLTITTRNAVSHEPVLDGQEEIPDGNYTVICVSDTGAGMAPDVITKAFEPFFTTKPIGQGTGLGLSMIYGFTKQSRGAVRIRSTVGHGTTVSLYLPRHNGPILPPPDKQSHEIPKGDGETVLLIEDDSSVRLLIGEVLRELGYACIEASEGQAALPILISNTRLDLMITDVGLPGLSGRQLATVARQYRPELKILFVTGYAEHATGHTKFLEPGMEMVTKPFALDALALKIREMILQNRTY</sequence>
<feature type="domain" description="PAC" evidence="14">
    <location>
        <begin position="208"/>
        <end position="258"/>
    </location>
</feature>
<dbReference type="SMART" id="SM00387">
    <property type="entry name" value="HATPase_c"/>
    <property type="match status" value="1"/>
</dbReference>
<dbReference type="InterPro" id="IPR000014">
    <property type="entry name" value="PAS"/>
</dbReference>
<evidence type="ECO:0000256" key="3">
    <source>
        <dbReference type="ARBA" id="ARBA00022553"/>
    </source>
</evidence>
<dbReference type="InterPro" id="IPR036890">
    <property type="entry name" value="HATPase_C_sf"/>
</dbReference>
<keyword evidence="10" id="KW-0175">Coiled coil</keyword>
<evidence type="ECO:0000313" key="16">
    <source>
        <dbReference type="Proteomes" id="UP000198925"/>
    </source>
</evidence>
<dbReference type="SUPFAM" id="SSF55785">
    <property type="entry name" value="PYP-like sensor domain (PAS domain)"/>
    <property type="match status" value="3"/>
</dbReference>
<dbReference type="GO" id="GO:0005524">
    <property type="term" value="F:ATP binding"/>
    <property type="evidence" value="ECO:0007669"/>
    <property type="project" value="UniProtKB-KW"/>
</dbReference>
<dbReference type="SUPFAM" id="SSF52172">
    <property type="entry name" value="CheY-like"/>
    <property type="match status" value="1"/>
</dbReference>
<dbReference type="AlphaFoldDB" id="A0A1G7CZ04"/>
<keyword evidence="8" id="KW-0902">Two-component regulatory system</keyword>
<dbReference type="Gene3D" id="3.30.565.10">
    <property type="entry name" value="Histidine kinase-like ATPase, C-terminal domain"/>
    <property type="match status" value="1"/>
</dbReference>
<dbReference type="STRING" id="938405.SAMN02927895_04650"/>
<feature type="domain" description="Histidine kinase" evidence="11">
    <location>
        <begin position="409"/>
        <end position="634"/>
    </location>
</feature>
<dbReference type="InterPro" id="IPR013656">
    <property type="entry name" value="PAS_4"/>
</dbReference>
<dbReference type="Gene3D" id="3.30.450.20">
    <property type="entry name" value="PAS domain"/>
    <property type="match status" value="3"/>
</dbReference>
<dbReference type="PANTHER" id="PTHR43065:SF42">
    <property type="entry name" value="TWO-COMPONENT SENSOR PPRA"/>
    <property type="match status" value="1"/>
</dbReference>
<dbReference type="SMART" id="SM00448">
    <property type="entry name" value="REC"/>
    <property type="match status" value="1"/>
</dbReference>
<dbReference type="InterPro" id="IPR011006">
    <property type="entry name" value="CheY-like_superfamily"/>
</dbReference>
<gene>
    <name evidence="15" type="ORF">SAMN04487779_10372</name>
</gene>
<dbReference type="PRINTS" id="PR00344">
    <property type="entry name" value="BCTRLSENSOR"/>
</dbReference>
<dbReference type="NCBIfam" id="TIGR00229">
    <property type="entry name" value="sensory_box"/>
    <property type="match status" value="2"/>
</dbReference>
<dbReference type="SMART" id="SM00091">
    <property type="entry name" value="PAS"/>
    <property type="match status" value="3"/>
</dbReference>
<dbReference type="Pfam" id="PF13426">
    <property type="entry name" value="PAS_9"/>
    <property type="match status" value="1"/>
</dbReference>
<dbReference type="CDD" id="cd00082">
    <property type="entry name" value="HisKA"/>
    <property type="match status" value="1"/>
</dbReference>
<dbReference type="InterPro" id="IPR000700">
    <property type="entry name" value="PAS-assoc_C"/>
</dbReference>
<dbReference type="InterPro" id="IPR004358">
    <property type="entry name" value="Sig_transdc_His_kin-like_C"/>
</dbReference>
<dbReference type="Gene3D" id="3.40.50.2300">
    <property type="match status" value="1"/>
</dbReference>
<dbReference type="InterPro" id="IPR005467">
    <property type="entry name" value="His_kinase_dom"/>
</dbReference>
<dbReference type="SUPFAM" id="SSF47384">
    <property type="entry name" value="Homodimeric domain of signal transducing histidine kinase"/>
    <property type="match status" value="1"/>
</dbReference>
<evidence type="ECO:0000256" key="4">
    <source>
        <dbReference type="ARBA" id="ARBA00022679"/>
    </source>
</evidence>
<evidence type="ECO:0000256" key="5">
    <source>
        <dbReference type="ARBA" id="ARBA00022741"/>
    </source>
</evidence>
<dbReference type="Pfam" id="PF00072">
    <property type="entry name" value="Response_reg"/>
    <property type="match status" value="1"/>
</dbReference>
<dbReference type="Pfam" id="PF02518">
    <property type="entry name" value="HATPase_c"/>
    <property type="match status" value="1"/>
</dbReference>
<evidence type="ECO:0000256" key="9">
    <source>
        <dbReference type="PROSITE-ProRule" id="PRU00169"/>
    </source>
</evidence>
<keyword evidence="7" id="KW-0067">ATP-binding</keyword>
<feature type="domain" description="PAS" evidence="13">
    <location>
        <begin position="137"/>
        <end position="189"/>
    </location>
</feature>
<evidence type="ECO:0000256" key="10">
    <source>
        <dbReference type="SAM" id="Coils"/>
    </source>
</evidence>
<dbReference type="InterPro" id="IPR013767">
    <property type="entry name" value="PAS_fold"/>
</dbReference>
<evidence type="ECO:0000256" key="6">
    <source>
        <dbReference type="ARBA" id="ARBA00022777"/>
    </source>
</evidence>
<dbReference type="InterPro" id="IPR035965">
    <property type="entry name" value="PAS-like_dom_sf"/>
</dbReference>